<evidence type="ECO:0000259" key="2">
    <source>
        <dbReference type="Pfam" id="PF03795"/>
    </source>
</evidence>
<comment type="caution">
    <text evidence="3">The sequence shown here is derived from an EMBL/GenBank/DDBJ whole genome shotgun (WGS) entry which is preliminary data.</text>
</comment>
<reference evidence="3 4" key="1">
    <citation type="submission" date="2023-09" db="EMBL/GenBank/DDBJ databases">
        <title>Xinfangfangia sedmenti sp. nov., isolated the sedment.</title>
        <authorList>
            <person name="Xu L."/>
        </authorList>
    </citation>
    <scope>NUCLEOTIDE SEQUENCE [LARGE SCALE GENOMIC DNA]</scope>
    <source>
        <strain evidence="3 4">LG-4</strain>
    </source>
</reference>
<feature type="domain" description="YCII-related" evidence="2">
    <location>
        <begin position="15"/>
        <end position="90"/>
    </location>
</feature>
<evidence type="ECO:0000313" key="3">
    <source>
        <dbReference type="EMBL" id="MDR5652433.1"/>
    </source>
</evidence>
<dbReference type="Proteomes" id="UP001247754">
    <property type="component" value="Unassembled WGS sequence"/>
</dbReference>
<comment type="similarity">
    <text evidence="1">Belongs to the YciI family.</text>
</comment>
<gene>
    <name evidence="3" type="ORF">RGD00_07450</name>
</gene>
<dbReference type="SUPFAM" id="SSF54909">
    <property type="entry name" value="Dimeric alpha+beta barrel"/>
    <property type="match status" value="1"/>
</dbReference>
<sequence>MTHYCVFRLDRTDGRAAAIRAETRPAHLAYMKTLGPRVLLGGPLLADDGASCGGMMVIEAETEAEVRAILAADPFEVAGLSATIEIAPFRWQTNRPAHLPPL</sequence>
<dbReference type="InterPro" id="IPR011008">
    <property type="entry name" value="Dimeric_a/b-barrel"/>
</dbReference>
<protein>
    <submittedName>
        <fullName evidence="3">YciI family protein</fullName>
    </submittedName>
</protein>
<dbReference type="PANTHER" id="PTHR33606:SF3">
    <property type="entry name" value="PROTEIN YCII"/>
    <property type="match status" value="1"/>
</dbReference>
<dbReference type="InterPro" id="IPR005545">
    <property type="entry name" value="YCII"/>
</dbReference>
<dbReference type="Gene3D" id="3.30.70.1060">
    <property type="entry name" value="Dimeric alpha+beta barrel"/>
    <property type="match status" value="1"/>
</dbReference>
<dbReference type="EMBL" id="JAVKPH010000006">
    <property type="protein sequence ID" value="MDR5652433.1"/>
    <property type="molecule type" value="Genomic_DNA"/>
</dbReference>
<organism evidence="3 4">
    <name type="scientific">Ruixingdingia sedimenti</name>
    <dbReference type="NCBI Taxonomy" id="3073604"/>
    <lineage>
        <taxon>Bacteria</taxon>
        <taxon>Pseudomonadati</taxon>
        <taxon>Pseudomonadota</taxon>
        <taxon>Alphaproteobacteria</taxon>
        <taxon>Rhodobacterales</taxon>
        <taxon>Paracoccaceae</taxon>
        <taxon>Ruixingdingia</taxon>
    </lineage>
</organism>
<dbReference type="RefSeq" id="WP_310456681.1">
    <property type="nucleotide sequence ID" value="NZ_JAVKPH010000006.1"/>
</dbReference>
<keyword evidence="4" id="KW-1185">Reference proteome</keyword>
<dbReference type="InterPro" id="IPR051807">
    <property type="entry name" value="Sec-metab_biosynth-assoc"/>
</dbReference>
<dbReference type="PANTHER" id="PTHR33606">
    <property type="entry name" value="PROTEIN YCII"/>
    <property type="match status" value="1"/>
</dbReference>
<accession>A0ABU1F713</accession>
<name>A0ABU1F713_9RHOB</name>
<evidence type="ECO:0000256" key="1">
    <source>
        <dbReference type="ARBA" id="ARBA00007689"/>
    </source>
</evidence>
<evidence type="ECO:0000313" key="4">
    <source>
        <dbReference type="Proteomes" id="UP001247754"/>
    </source>
</evidence>
<dbReference type="Pfam" id="PF03795">
    <property type="entry name" value="YCII"/>
    <property type="match status" value="1"/>
</dbReference>
<proteinExistence type="inferred from homology"/>